<dbReference type="EMBL" id="WIBF01000020">
    <property type="protein sequence ID" value="MQQ10667.1"/>
    <property type="molecule type" value="Genomic_DNA"/>
</dbReference>
<reference evidence="2 3" key="1">
    <citation type="submission" date="2019-10" db="EMBL/GenBank/DDBJ databases">
        <title>Epibacterium sp. nov., isolated from seawater.</title>
        <authorList>
            <person name="Zhang X."/>
            <person name="Li N."/>
        </authorList>
    </citation>
    <scope>NUCLEOTIDE SEQUENCE [LARGE SCALE GENOMIC DNA]</scope>
    <source>
        <strain evidence="2 3">SM1979</strain>
    </source>
</reference>
<feature type="domain" description="AB hydrolase-1" evidence="1">
    <location>
        <begin position="33"/>
        <end position="251"/>
    </location>
</feature>
<sequence length="264" mass="28210">MKTHLAIAAIVFGLAGCDGAGGSDPGASSGPTVVFEAGLGDGSESWAALRAQLPENISHFAWSRAGYGGLGLADLRVWPGDLDGRRTGREVAEQLDATLRGKGLRPPYILVGHSVGGTYTLAYAKAFPEKVAGLVLVDARLPDFTARCQALALKGCKPPVALMALMGRAEILELRGMPKTEATLRDLSFLERIPVTVMSAGRGGFGVSDAFQRAWINYAEEFADRLPRGTHIHVPESGHYIHQRQPDRVIKEILSLFPSQLPQG</sequence>
<proteinExistence type="predicted"/>
<comment type="caution">
    <text evidence="2">The sequence shown here is derived from an EMBL/GenBank/DDBJ whole genome shotgun (WGS) entry which is preliminary data.</text>
</comment>
<dbReference type="Gene3D" id="3.40.50.1820">
    <property type="entry name" value="alpha/beta hydrolase"/>
    <property type="match status" value="1"/>
</dbReference>
<dbReference type="GO" id="GO:0016787">
    <property type="term" value="F:hydrolase activity"/>
    <property type="evidence" value="ECO:0007669"/>
    <property type="project" value="UniProtKB-KW"/>
</dbReference>
<dbReference type="InterPro" id="IPR029058">
    <property type="entry name" value="AB_hydrolase_fold"/>
</dbReference>
<dbReference type="InterPro" id="IPR000073">
    <property type="entry name" value="AB_hydrolase_1"/>
</dbReference>
<organism evidence="2 3">
    <name type="scientific">Tritonibacter litoralis</name>
    <dbReference type="NCBI Taxonomy" id="2662264"/>
    <lineage>
        <taxon>Bacteria</taxon>
        <taxon>Pseudomonadati</taxon>
        <taxon>Pseudomonadota</taxon>
        <taxon>Alphaproteobacteria</taxon>
        <taxon>Rhodobacterales</taxon>
        <taxon>Paracoccaceae</taxon>
        <taxon>Tritonibacter</taxon>
    </lineage>
</organism>
<dbReference type="GO" id="GO:0016020">
    <property type="term" value="C:membrane"/>
    <property type="evidence" value="ECO:0007669"/>
    <property type="project" value="TreeGrafter"/>
</dbReference>
<dbReference type="PROSITE" id="PS51257">
    <property type="entry name" value="PROKAR_LIPOPROTEIN"/>
    <property type="match status" value="1"/>
</dbReference>
<dbReference type="SUPFAM" id="SSF53474">
    <property type="entry name" value="alpha/beta-Hydrolases"/>
    <property type="match status" value="1"/>
</dbReference>
<evidence type="ECO:0000313" key="2">
    <source>
        <dbReference type="EMBL" id="MQQ10667.1"/>
    </source>
</evidence>
<dbReference type="InterPro" id="IPR050266">
    <property type="entry name" value="AB_hydrolase_sf"/>
</dbReference>
<dbReference type="PANTHER" id="PTHR43798:SF33">
    <property type="entry name" value="HYDROLASE, PUTATIVE (AFU_ORTHOLOGUE AFUA_2G14860)-RELATED"/>
    <property type="match status" value="1"/>
</dbReference>
<dbReference type="RefSeq" id="WP_153217836.1">
    <property type="nucleotide sequence ID" value="NZ_WIBF01000020.1"/>
</dbReference>
<dbReference type="PANTHER" id="PTHR43798">
    <property type="entry name" value="MONOACYLGLYCEROL LIPASE"/>
    <property type="match status" value="1"/>
</dbReference>
<protein>
    <submittedName>
        <fullName evidence="2">Alpha/beta fold hydrolase</fullName>
    </submittedName>
</protein>
<keyword evidence="3" id="KW-1185">Reference proteome</keyword>
<accession>A0A843YQ02</accession>
<dbReference type="AlphaFoldDB" id="A0A843YQ02"/>
<gene>
    <name evidence="2" type="ORF">GFB49_19620</name>
</gene>
<name>A0A843YQ02_9RHOB</name>
<evidence type="ECO:0000259" key="1">
    <source>
        <dbReference type="Pfam" id="PF12697"/>
    </source>
</evidence>
<dbReference type="Proteomes" id="UP000444174">
    <property type="component" value="Unassembled WGS sequence"/>
</dbReference>
<evidence type="ECO:0000313" key="3">
    <source>
        <dbReference type="Proteomes" id="UP000444174"/>
    </source>
</evidence>
<keyword evidence="2" id="KW-0378">Hydrolase</keyword>
<dbReference type="Pfam" id="PF12697">
    <property type="entry name" value="Abhydrolase_6"/>
    <property type="match status" value="1"/>
</dbReference>